<accession>A0ABR2V1N9</accession>
<dbReference type="Proteomes" id="UP001408356">
    <property type="component" value="Unassembled WGS sequence"/>
</dbReference>
<feature type="chain" id="PRO_5046302431" description="cutinase" evidence="9">
    <location>
        <begin position="19"/>
        <end position="311"/>
    </location>
</feature>
<dbReference type="PANTHER" id="PTHR48250">
    <property type="entry name" value="CUTINASE 2-RELATED"/>
    <property type="match status" value="1"/>
</dbReference>
<reference evidence="10 11" key="1">
    <citation type="journal article" date="2024" name="J. Plant Pathol.">
        <title>Sequence and assembly of the genome of Seiridium unicorne, isolate CBS 538.82, causal agent of cypress canker disease.</title>
        <authorList>
            <person name="Scali E."/>
            <person name="Rocca G.D."/>
            <person name="Danti R."/>
            <person name="Garbelotto M."/>
            <person name="Barberini S."/>
            <person name="Baroncelli R."/>
            <person name="Emiliani G."/>
        </authorList>
    </citation>
    <scope>NUCLEOTIDE SEQUENCE [LARGE SCALE GENOMIC DNA]</scope>
    <source>
        <strain evidence="10 11">BM-138-508</strain>
    </source>
</reference>
<dbReference type="PANTHER" id="PTHR48250:SF2">
    <property type="entry name" value="CUTINASE"/>
    <property type="match status" value="1"/>
</dbReference>
<comment type="caution">
    <text evidence="10">The sequence shown here is derived from an EMBL/GenBank/DDBJ whole genome shotgun (WGS) entry which is preliminary data.</text>
</comment>
<feature type="signal peptide" evidence="9">
    <location>
        <begin position="1"/>
        <end position="18"/>
    </location>
</feature>
<proteinExistence type="inferred from homology"/>
<keyword evidence="3" id="KW-0719">Serine esterase</keyword>
<evidence type="ECO:0000256" key="8">
    <source>
        <dbReference type="SAM" id="MobiDB-lite"/>
    </source>
</evidence>
<evidence type="ECO:0000256" key="7">
    <source>
        <dbReference type="ARBA" id="ARBA00034045"/>
    </source>
</evidence>
<dbReference type="Gene3D" id="3.40.50.1820">
    <property type="entry name" value="alpha/beta hydrolase"/>
    <property type="match status" value="1"/>
</dbReference>
<dbReference type="EMBL" id="JARVKF010000224">
    <property type="protein sequence ID" value="KAK9420591.1"/>
    <property type="molecule type" value="Genomic_DNA"/>
</dbReference>
<evidence type="ECO:0000256" key="5">
    <source>
        <dbReference type="ARBA" id="ARBA00022801"/>
    </source>
</evidence>
<dbReference type="SMART" id="SM01110">
    <property type="entry name" value="Cutinase"/>
    <property type="match status" value="1"/>
</dbReference>
<dbReference type="SUPFAM" id="SSF53474">
    <property type="entry name" value="alpha/beta-Hydrolases"/>
    <property type="match status" value="1"/>
</dbReference>
<evidence type="ECO:0000256" key="4">
    <source>
        <dbReference type="ARBA" id="ARBA00022729"/>
    </source>
</evidence>
<evidence type="ECO:0000313" key="11">
    <source>
        <dbReference type="Proteomes" id="UP001408356"/>
    </source>
</evidence>
<comment type="catalytic activity">
    <reaction evidence="7">
        <text>cutin + H2O = cutin monomers.</text>
        <dbReference type="EC" id="3.1.1.74"/>
    </reaction>
</comment>
<keyword evidence="6" id="KW-1015">Disulfide bond</keyword>
<organism evidence="10 11">
    <name type="scientific">Seiridium unicorne</name>
    <dbReference type="NCBI Taxonomy" id="138068"/>
    <lineage>
        <taxon>Eukaryota</taxon>
        <taxon>Fungi</taxon>
        <taxon>Dikarya</taxon>
        <taxon>Ascomycota</taxon>
        <taxon>Pezizomycotina</taxon>
        <taxon>Sordariomycetes</taxon>
        <taxon>Xylariomycetidae</taxon>
        <taxon>Amphisphaeriales</taxon>
        <taxon>Sporocadaceae</taxon>
        <taxon>Seiridium</taxon>
    </lineage>
</organism>
<dbReference type="PROSITE" id="PS51257">
    <property type="entry name" value="PROKAR_LIPOPROTEIN"/>
    <property type="match status" value="1"/>
</dbReference>
<dbReference type="InterPro" id="IPR011150">
    <property type="entry name" value="Cutinase_monf"/>
</dbReference>
<evidence type="ECO:0000256" key="6">
    <source>
        <dbReference type="ARBA" id="ARBA00023157"/>
    </source>
</evidence>
<feature type="region of interest" description="Disordered" evidence="8">
    <location>
        <begin position="214"/>
        <end position="240"/>
    </location>
</feature>
<keyword evidence="5" id="KW-0378">Hydrolase</keyword>
<name>A0ABR2V1N9_9PEZI</name>
<dbReference type="InterPro" id="IPR000675">
    <property type="entry name" value="Cutinase/axe"/>
</dbReference>
<keyword evidence="4 9" id="KW-0732">Signal</keyword>
<evidence type="ECO:0000256" key="2">
    <source>
        <dbReference type="ARBA" id="ARBA00013095"/>
    </source>
</evidence>
<evidence type="ECO:0000256" key="3">
    <source>
        <dbReference type="ARBA" id="ARBA00022487"/>
    </source>
</evidence>
<sequence length="311" mass="29941">MKTTYALSTAFLAGLAAGSPLPQSTSTASCKTYTLLFARGTTETGTLGTVVGPGLENSVESALGADQVTVQGVEYAADAAGITSEATGSGPGSVAMADDATTWLSNCPDTKIILTGYSQGAMVVHNTASKLNSANKIASVVAAVTFGDPFKTQLPTGIDTAEFHTFCASDDSVCGTTGTCAGSGGCTSASTMGHLGYGSDVDTAASFIKSVVGGSTSGSTATASSSPSTTTTAANSNADSGSDSGFDFGTGLGSLPTGLSSGFSIPTALPTLGSGSGSGLGSGLGSGFSIPAFSVPTSVPTGLSGLGSSGL</sequence>
<gene>
    <name evidence="10" type="ORF">SUNI508_06331</name>
</gene>
<keyword evidence="11" id="KW-1185">Reference proteome</keyword>
<evidence type="ECO:0000256" key="1">
    <source>
        <dbReference type="ARBA" id="ARBA00007534"/>
    </source>
</evidence>
<evidence type="ECO:0000313" key="10">
    <source>
        <dbReference type="EMBL" id="KAK9420591.1"/>
    </source>
</evidence>
<dbReference type="InterPro" id="IPR029058">
    <property type="entry name" value="AB_hydrolase_fold"/>
</dbReference>
<dbReference type="Pfam" id="PF01083">
    <property type="entry name" value="Cutinase"/>
    <property type="match status" value="1"/>
</dbReference>
<dbReference type="EC" id="3.1.1.74" evidence="2"/>
<comment type="similarity">
    <text evidence="1">Belongs to the cutinase family.</text>
</comment>
<evidence type="ECO:0000256" key="9">
    <source>
        <dbReference type="SAM" id="SignalP"/>
    </source>
</evidence>
<protein>
    <recommendedName>
        <fullName evidence="2">cutinase</fullName>
        <ecNumber evidence="2">3.1.1.74</ecNumber>
    </recommendedName>
</protein>